<dbReference type="PROSITE" id="PS50893">
    <property type="entry name" value="ABC_TRANSPORTER_2"/>
    <property type="match status" value="1"/>
</dbReference>
<keyword evidence="1" id="KW-0813">Transport</keyword>
<gene>
    <name evidence="5" type="ORF">LptCag_1239</name>
</gene>
<dbReference type="PATRIC" id="fig|178606.4.peg.1056"/>
<dbReference type="OrthoDB" id="594396at2"/>
<dbReference type="RefSeq" id="WP_036081741.1">
    <property type="nucleotide sequence ID" value="NZ_JPGK01000003.1"/>
</dbReference>
<dbReference type="SMART" id="SM00382">
    <property type="entry name" value="AAA"/>
    <property type="match status" value="1"/>
</dbReference>
<dbReference type="EMBL" id="JPGK01000003">
    <property type="protein sequence ID" value="KGA94476.1"/>
    <property type="molecule type" value="Genomic_DNA"/>
</dbReference>
<dbReference type="SUPFAM" id="SSF52540">
    <property type="entry name" value="P-loop containing nucleoside triphosphate hydrolases"/>
    <property type="match status" value="1"/>
</dbReference>
<dbReference type="PROSITE" id="PS00675">
    <property type="entry name" value="SIGMA54_INTERACT_1"/>
    <property type="match status" value="1"/>
</dbReference>
<dbReference type="InterPro" id="IPR025662">
    <property type="entry name" value="Sigma_54_int_dom_ATP-bd_1"/>
</dbReference>
<dbReference type="GO" id="GO:0005524">
    <property type="term" value="F:ATP binding"/>
    <property type="evidence" value="ECO:0007669"/>
    <property type="project" value="UniProtKB-KW"/>
</dbReference>
<organism evidence="5 6">
    <name type="scientific">Leptospirillum ferriphilum</name>
    <dbReference type="NCBI Taxonomy" id="178606"/>
    <lineage>
        <taxon>Bacteria</taxon>
        <taxon>Pseudomonadati</taxon>
        <taxon>Nitrospirota</taxon>
        <taxon>Nitrospiria</taxon>
        <taxon>Nitrospirales</taxon>
        <taxon>Nitrospiraceae</taxon>
        <taxon>Leptospirillum</taxon>
    </lineage>
</organism>
<keyword evidence="2" id="KW-0547">Nucleotide-binding</keyword>
<evidence type="ECO:0000256" key="1">
    <source>
        <dbReference type="ARBA" id="ARBA00022448"/>
    </source>
</evidence>
<dbReference type="Gene3D" id="3.40.50.300">
    <property type="entry name" value="P-loop containing nucleotide triphosphate hydrolases"/>
    <property type="match status" value="1"/>
</dbReference>
<dbReference type="AlphaFoldDB" id="A0A094YML8"/>
<evidence type="ECO:0000256" key="2">
    <source>
        <dbReference type="ARBA" id="ARBA00022741"/>
    </source>
</evidence>
<comment type="caution">
    <text evidence="5">The sequence shown here is derived from an EMBL/GenBank/DDBJ whole genome shotgun (WGS) entry which is preliminary data.</text>
</comment>
<feature type="domain" description="ABC transporter" evidence="4">
    <location>
        <begin position="2"/>
        <end position="239"/>
    </location>
</feature>
<dbReference type="InterPro" id="IPR017871">
    <property type="entry name" value="ABC_transporter-like_CS"/>
</dbReference>
<dbReference type="PANTHER" id="PTHR43023:SF6">
    <property type="entry name" value="INTERMEMBRANE PHOSPHOLIPID TRANSPORT SYSTEM ATP-BINDING PROTEIN MLAF"/>
    <property type="match status" value="1"/>
</dbReference>
<accession>A0A094YML8</accession>
<proteinExistence type="predicted"/>
<protein>
    <submittedName>
        <fullName evidence="5">ABC transporter, ATPase subunit</fullName>
    </submittedName>
</protein>
<dbReference type="PANTHER" id="PTHR43023">
    <property type="entry name" value="PROTEIN TRIGALACTOSYLDIACYLGLYCEROL 3, CHLOROPLASTIC"/>
    <property type="match status" value="1"/>
</dbReference>
<dbReference type="Proteomes" id="UP000029452">
    <property type="component" value="Unassembled WGS sequence"/>
</dbReference>
<dbReference type="Pfam" id="PF00005">
    <property type="entry name" value="ABC_tran"/>
    <property type="match status" value="1"/>
</dbReference>
<sequence>MIQFEAVSLGYGDRVVVSDINIEVPDGKTMVILGDSGSGKSTLLKGILGILQPFSGRILVDGEDVGQLDEKELLSYRQRIGMVFQEGALFDSLTVGENVGFWLWEHTDWSDEKIEERVRTLLRFVSLEQVIDQRPDALSGGMKRRVAIARAMAPQDPKVMLYDEPTTGLDPFTSRSICDLVRQVQSEFNVMSLVVTHDLHDAFRVGDLFSFIHDAKVILTGDRKTIEQSTDPFVRTFLST</sequence>
<dbReference type="PROSITE" id="PS00211">
    <property type="entry name" value="ABC_TRANSPORTER_1"/>
    <property type="match status" value="1"/>
</dbReference>
<keyword evidence="3" id="KW-0067">ATP-binding</keyword>
<evidence type="ECO:0000256" key="3">
    <source>
        <dbReference type="ARBA" id="ARBA00022840"/>
    </source>
</evidence>
<reference evidence="5 6" key="1">
    <citation type="submission" date="2014-06" db="EMBL/GenBank/DDBJ databases">
        <title>Draft genome sequence of iron oxidizing acidophile Leptospirillum ferriphilum DSM14647.</title>
        <authorList>
            <person name="Cardenas J.P."/>
            <person name="Lazcano M."/>
            <person name="Ossandon F.J."/>
            <person name="Corbett M."/>
            <person name="Holmes D.S."/>
            <person name="Watkin E."/>
        </authorList>
    </citation>
    <scope>NUCLEOTIDE SEQUENCE [LARGE SCALE GENOMIC DNA]</scope>
    <source>
        <strain evidence="5 6">DSM 14647</strain>
    </source>
</reference>
<dbReference type="InterPro" id="IPR003593">
    <property type="entry name" value="AAA+_ATPase"/>
</dbReference>
<name>A0A094YML8_9BACT</name>
<evidence type="ECO:0000313" key="5">
    <source>
        <dbReference type="EMBL" id="KGA94476.1"/>
    </source>
</evidence>
<dbReference type="InterPro" id="IPR003439">
    <property type="entry name" value="ABC_transporter-like_ATP-bd"/>
</dbReference>
<dbReference type="InterPro" id="IPR027417">
    <property type="entry name" value="P-loop_NTPase"/>
</dbReference>
<evidence type="ECO:0000259" key="4">
    <source>
        <dbReference type="PROSITE" id="PS50893"/>
    </source>
</evidence>
<evidence type="ECO:0000313" key="6">
    <source>
        <dbReference type="Proteomes" id="UP000029452"/>
    </source>
</evidence>
<dbReference type="GO" id="GO:0016887">
    <property type="term" value="F:ATP hydrolysis activity"/>
    <property type="evidence" value="ECO:0007669"/>
    <property type="project" value="InterPro"/>
</dbReference>